<dbReference type="RefSeq" id="WP_072815968.1">
    <property type="nucleotide sequence ID" value="NZ_LT670849.1"/>
</dbReference>
<protein>
    <submittedName>
        <fullName evidence="7">DNA-binding transcriptional regulator, LysR family</fullName>
    </submittedName>
</protein>
<dbReference type="AlphaFoldDB" id="A0A1M7STD7"/>
<evidence type="ECO:0000256" key="3">
    <source>
        <dbReference type="ARBA" id="ARBA00023015"/>
    </source>
</evidence>
<accession>A0A1M7STD7</accession>
<dbReference type="Pfam" id="PF00126">
    <property type="entry name" value="HTH_1"/>
    <property type="match status" value="1"/>
</dbReference>
<comment type="similarity">
    <text evidence="2">Belongs to the LysR transcriptional regulatory family.</text>
</comment>
<evidence type="ECO:0000313" key="8">
    <source>
        <dbReference type="Proteomes" id="UP000184096"/>
    </source>
</evidence>
<dbReference type="Gene3D" id="1.10.10.10">
    <property type="entry name" value="Winged helix-like DNA-binding domain superfamily/Winged helix DNA-binding domain"/>
    <property type="match status" value="1"/>
</dbReference>
<dbReference type="SUPFAM" id="SSF53850">
    <property type="entry name" value="Periplasmic binding protein-like II"/>
    <property type="match status" value="1"/>
</dbReference>
<gene>
    <name evidence="7" type="ORF">SAMN05444170_0163</name>
</gene>
<dbReference type="PROSITE" id="PS50931">
    <property type="entry name" value="HTH_LYSR"/>
    <property type="match status" value="1"/>
</dbReference>
<organism evidence="7 8">
    <name type="scientific">Bradyrhizobium erythrophlei</name>
    <dbReference type="NCBI Taxonomy" id="1437360"/>
    <lineage>
        <taxon>Bacteria</taxon>
        <taxon>Pseudomonadati</taxon>
        <taxon>Pseudomonadota</taxon>
        <taxon>Alphaproteobacteria</taxon>
        <taxon>Hyphomicrobiales</taxon>
        <taxon>Nitrobacteraceae</taxon>
        <taxon>Bradyrhizobium</taxon>
    </lineage>
</organism>
<dbReference type="InterPro" id="IPR005119">
    <property type="entry name" value="LysR_subst-bd"/>
</dbReference>
<dbReference type="InterPro" id="IPR000847">
    <property type="entry name" value="LysR_HTH_N"/>
</dbReference>
<evidence type="ECO:0000256" key="4">
    <source>
        <dbReference type="ARBA" id="ARBA00023125"/>
    </source>
</evidence>
<keyword evidence="3" id="KW-0805">Transcription regulation</keyword>
<comment type="function">
    <text evidence="1">NodD regulates the expression of the nodABCFE genes which encode other nodulation proteins. NodD is also a negative regulator of its own expression. Binds flavonoids as inducers.</text>
</comment>
<sequence>MKPFSGYDLRTLEVFTQVCELRSMTLAAQRLGMTQPAVSQAIRHLEDVLGVPLVDRRSRPLTLTAAGEWLTRTAGQVLQDARQIALTIRQFGEGRALRLRIGLVDSLSDPFVPAMMRRLTPTVHYLSISSGLARTLRAGLIDRSLDLIITNDPLDDIGEVRKIPILTEPYLLVVPASINAQDVSLADLASAMPLIRWNARSQTGADIERQLGRLRIDLRRQFEFDSARTILGMVAAELGWAIMTPLSIFEMTPVLSKVRLLPFPGPSFSRTIVIAVPPGENETIAEQIGRVSVKLLRDLYVPEILNALPWLAFDTAKDGKSIRIGSRNDLATH</sequence>
<dbReference type="CDD" id="cd05466">
    <property type="entry name" value="PBP2_LTTR_substrate"/>
    <property type="match status" value="1"/>
</dbReference>
<evidence type="ECO:0000313" key="7">
    <source>
        <dbReference type="EMBL" id="SHN61678.1"/>
    </source>
</evidence>
<keyword evidence="8" id="KW-1185">Reference proteome</keyword>
<reference evidence="8" key="1">
    <citation type="submission" date="2016-11" db="EMBL/GenBank/DDBJ databases">
        <authorList>
            <person name="Varghese N."/>
            <person name="Submissions S."/>
        </authorList>
    </citation>
    <scope>NUCLEOTIDE SEQUENCE [LARGE SCALE GENOMIC DNA]</scope>
    <source>
        <strain evidence="8">GAS401</strain>
    </source>
</reference>
<dbReference type="SUPFAM" id="SSF46785">
    <property type="entry name" value="Winged helix' DNA-binding domain"/>
    <property type="match status" value="1"/>
</dbReference>
<proteinExistence type="inferred from homology"/>
<evidence type="ECO:0000256" key="2">
    <source>
        <dbReference type="ARBA" id="ARBA00009437"/>
    </source>
</evidence>
<dbReference type="Proteomes" id="UP000184096">
    <property type="component" value="Chromosome I"/>
</dbReference>
<evidence type="ECO:0000256" key="5">
    <source>
        <dbReference type="ARBA" id="ARBA00023163"/>
    </source>
</evidence>
<name>A0A1M7STD7_9BRAD</name>
<dbReference type="InterPro" id="IPR036390">
    <property type="entry name" value="WH_DNA-bd_sf"/>
</dbReference>
<dbReference type="PANTHER" id="PTHR30346">
    <property type="entry name" value="TRANSCRIPTIONAL DUAL REGULATOR HCAR-RELATED"/>
    <property type="match status" value="1"/>
</dbReference>
<dbReference type="OrthoDB" id="7492271at2"/>
<dbReference type="GO" id="GO:0003700">
    <property type="term" value="F:DNA-binding transcription factor activity"/>
    <property type="evidence" value="ECO:0007669"/>
    <property type="project" value="InterPro"/>
</dbReference>
<feature type="domain" description="HTH lysR-type" evidence="6">
    <location>
        <begin position="7"/>
        <end position="64"/>
    </location>
</feature>
<keyword evidence="4 7" id="KW-0238">DNA-binding</keyword>
<dbReference type="PRINTS" id="PR00039">
    <property type="entry name" value="HTHLYSR"/>
</dbReference>
<dbReference type="InterPro" id="IPR036388">
    <property type="entry name" value="WH-like_DNA-bd_sf"/>
</dbReference>
<dbReference type="GO" id="GO:0032993">
    <property type="term" value="C:protein-DNA complex"/>
    <property type="evidence" value="ECO:0007669"/>
    <property type="project" value="TreeGrafter"/>
</dbReference>
<dbReference type="GO" id="GO:0003677">
    <property type="term" value="F:DNA binding"/>
    <property type="evidence" value="ECO:0007669"/>
    <property type="project" value="UniProtKB-KW"/>
</dbReference>
<evidence type="ECO:0000259" key="6">
    <source>
        <dbReference type="PROSITE" id="PS50931"/>
    </source>
</evidence>
<evidence type="ECO:0000256" key="1">
    <source>
        <dbReference type="ARBA" id="ARBA00003502"/>
    </source>
</evidence>
<dbReference type="Gene3D" id="3.40.190.10">
    <property type="entry name" value="Periplasmic binding protein-like II"/>
    <property type="match status" value="2"/>
</dbReference>
<dbReference type="PANTHER" id="PTHR30346:SF28">
    <property type="entry name" value="HTH-TYPE TRANSCRIPTIONAL REGULATOR CYNR"/>
    <property type="match status" value="1"/>
</dbReference>
<dbReference type="EMBL" id="LT670849">
    <property type="protein sequence ID" value="SHN61678.1"/>
    <property type="molecule type" value="Genomic_DNA"/>
</dbReference>
<dbReference type="Pfam" id="PF03466">
    <property type="entry name" value="LysR_substrate"/>
    <property type="match status" value="1"/>
</dbReference>
<dbReference type="FunFam" id="1.10.10.10:FF:000001">
    <property type="entry name" value="LysR family transcriptional regulator"/>
    <property type="match status" value="1"/>
</dbReference>
<keyword evidence="5" id="KW-0804">Transcription</keyword>